<organism evidence="1 2">
    <name type="scientific">Brenneria goodwinii</name>
    <dbReference type="NCBI Taxonomy" id="1109412"/>
    <lineage>
        <taxon>Bacteria</taxon>
        <taxon>Pseudomonadati</taxon>
        <taxon>Pseudomonadota</taxon>
        <taxon>Gammaproteobacteria</taxon>
        <taxon>Enterobacterales</taxon>
        <taxon>Pectobacteriaceae</taxon>
        <taxon>Brenneria</taxon>
    </lineage>
</organism>
<dbReference type="EMBL" id="MJLX01000019">
    <property type="protein sequence ID" value="RLM25368.1"/>
    <property type="molecule type" value="Genomic_DNA"/>
</dbReference>
<dbReference type="GeneID" id="70909807"/>
<reference evidence="1 2" key="1">
    <citation type="submission" date="2016-09" db="EMBL/GenBank/DDBJ databases">
        <authorList>
            <person name="Doonan J."/>
            <person name="Pachebat J.A."/>
            <person name="Golyshin P.N."/>
            <person name="Denman S."/>
            <person name="Mcdonald J.E."/>
        </authorList>
    </citation>
    <scope>NUCLEOTIDE SEQUENCE [LARGE SCALE GENOMIC DNA]</scope>
    <source>
        <strain evidence="1 2">FRB141</strain>
    </source>
</reference>
<evidence type="ECO:0000313" key="1">
    <source>
        <dbReference type="EMBL" id="RLM25368.1"/>
    </source>
</evidence>
<sequence>MSNKCFGPVVTVPQLTPLSNALNSAAWKLWEGLSSHGMINGAQFNAMKGILAQAIDVYLRETLEDSVDKKAS</sequence>
<name>A0AAE8EP46_9GAMM</name>
<protein>
    <submittedName>
        <fullName evidence="1">Uncharacterized protein</fullName>
    </submittedName>
</protein>
<dbReference type="AlphaFoldDB" id="A0AAE8EP46"/>
<accession>A0AAE8EP46</accession>
<gene>
    <name evidence="1" type="ORF">BIY26_08855</name>
</gene>
<dbReference type="Proteomes" id="UP000285972">
    <property type="component" value="Unassembled WGS sequence"/>
</dbReference>
<proteinExistence type="predicted"/>
<evidence type="ECO:0000313" key="2">
    <source>
        <dbReference type="Proteomes" id="UP000285972"/>
    </source>
</evidence>
<comment type="caution">
    <text evidence="1">The sequence shown here is derived from an EMBL/GenBank/DDBJ whole genome shotgun (WGS) entry which is preliminary data.</text>
</comment>
<dbReference type="RefSeq" id="WP_121514205.1">
    <property type="nucleotide sequence ID" value="NZ_CP014137.1"/>
</dbReference>